<accession>A0A1V4ARA3</accession>
<dbReference type="EMBL" id="AYTS01000126">
    <property type="protein sequence ID" value="OOP55640.1"/>
    <property type="molecule type" value="Genomic_DNA"/>
</dbReference>
<evidence type="ECO:0000256" key="2">
    <source>
        <dbReference type="ARBA" id="ARBA00006161"/>
    </source>
</evidence>
<dbReference type="GO" id="GO:0005737">
    <property type="term" value="C:cytoplasm"/>
    <property type="evidence" value="ECO:0007669"/>
    <property type="project" value="UniProtKB-SubCell"/>
</dbReference>
<proteinExistence type="inferred from homology"/>
<evidence type="ECO:0000256" key="1">
    <source>
        <dbReference type="ARBA" id="ARBA00004496"/>
    </source>
</evidence>
<sequence length="142" mass="16411">MSRLQTIEQKRAKVAWSYIDYVNNDLDPKEIGDIQKFKNEYCSTVMKLSSLILTNGLGQTLAFLKSKGKGDKTKPQEKVYQHLQEWLTSADVINWGRATEGELIERVMKIDNNKYRFVTMQTLSFLNWLKRFADAVLKDGGE</sequence>
<dbReference type="STRING" id="1004156.AYP45_13385"/>
<evidence type="ECO:0000256" key="4">
    <source>
        <dbReference type="ARBA" id="ARBA00023118"/>
    </source>
</evidence>
<comment type="similarity">
    <text evidence="2">Belongs to the CRISPR system Cmr5 family.</text>
</comment>
<keyword evidence="4" id="KW-0051">Antiviral defense</keyword>
<evidence type="ECO:0000313" key="7">
    <source>
        <dbReference type="Proteomes" id="UP000189681"/>
    </source>
</evidence>
<evidence type="ECO:0000313" key="6">
    <source>
        <dbReference type="EMBL" id="OOP55640.1"/>
    </source>
</evidence>
<dbReference type="Pfam" id="PF09701">
    <property type="entry name" value="Cas_Cmr5"/>
    <property type="match status" value="1"/>
</dbReference>
<keyword evidence="3" id="KW-0963">Cytoplasm</keyword>
<dbReference type="GO" id="GO:0051607">
    <property type="term" value="P:defense response to virus"/>
    <property type="evidence" value="ECO:0007669"/>
    <property type="project" value="UniProtKB-KW"/>
</dbReference>
<dbReference type="InterPro" id="IPR023101">
    <property type="entry name" value="AF1862-like_dom_sf"/>
</dbReference>
<dbReference type="CDD" id="cd09749">
    <property type="entry name" value="Cmr5_III-B"/>
    <property type="match status" value="1"/>
</dbReference>
<dbReference type="NCBIfam" id="TIGR01881">
    <property type="entry name" value="cas_Cmr5"/>
    <property type="match status" value="1"/>
</dbReference>
<dbReference type="AlphaFoldDB" id="A0A1V4ARA3"/>
<gene>
    <name evidence="6" type="ORF">AYP45_13385</name>
</gene>
<dbReference type="SUPFAM" id="SSF158568">
    <property type="entry name" value="AF1862-like"/>
    <property type="match status" value="1"/>
</dbReference>
<dbReference type="Proteomes" id="UP000189681">
    <property type="component" value="Unassembled WGS sequence"/>
</dbReference>
<evidence type="ECO:0000256" key="5">
    <source>
        <dbReference type="ARBA" id="ARBA00030001"/>
    </source>
</evidence>
<reference evidence="6 7" key="1">
    <citation type="journal article" date="2017" name="Water Res.">
        <title>Discovery and metagenomic analysis of an anammox bacterial enrichment related to Candidatus "Brocadia caroliniensis" in a full-scale glycerol-fed nitritation-denitritation separate centrate treatment process.</title>
        <authorList>
            <person name="Park H."/>
            <person name="Brotto A.C."/>
            <person name="van Loosdrecht M.C."/>
            <person name="Chandran K."/>
        </authorList>
    </citation>
    <scope>NUCLEOTIDE SEQUENCE [LARGE SCALE GENOMIC DNA]</scope>
    <source>
        <strain evidence="6">26THWARD</strain>
    </source>
</reference>
<comment type="subcellular location">
    <subcellularLocation>
        <location evidence="1">Cytoplasm</location>
    </subcellularLocation>
</comment>
<name>A0A1V4ARA3_9BACT</name>
<protein>
    <recommendedName>
        <fullName evidence="5">CRISPR type III-B/RAMP module-associated protein Cmr5</fullName>
    </recommendedName>
</protein>
<organism evidence="6 7">
    <name type="scientific">Candidatus Brocadia carolinensis</name>
    <dbReference type="NCBI Taxonomy" id="1004156"/>
    <lineage>
        <taxon>Bacteria</taxon>
        <taxon>Pseudomonadati</taxon>
        <taxon>Planctomycetota</taxon>
        <taxon>Candidatus Brocadiia</taxon>
        <taxon>Candidatus Brocadiales</taxon>
        <taxon>Candidatus Brocadiaceae</taxon>
        <taxon>Candidatus Brocadia</taxon>
    </lineage>
</organism>
<dbReference type="InterPro" id="IPR010160">
    <property type="entry name" value="CRISPR-assoc_prot_Cmr5"/>
</dbReference>
<evidence type="ECO:0000256" key="3">
    <source>
        <dbReference type="ARBA" id="ARBA00022490"/>
    </source>
</evidence>
<comment type="caution">
    <text evidence="6">The sequence shown here is derived from an EMBL/GenBank/DDBJ whole genome shotgun (WGS) entry which is preliminary data.</text>
</comment>
<dbReference type="Gene3D" id="1.10.520.30">
    <property type="entry name" value="AF1862-like domain"/>
    <property type="match status" value="1"/>
</dbReference>